<feature type="region of interest" description="Disordered" evidence="2">
    <location>
        <begin position="1"/>
        <end position="348"/>
    </location>
</feature>
<organism evidence="4 5">
    <name type="scientific">Candidatus Gottesmanbacteria bacterium RIFCSPHIGHO2_01_FULL_40_15</name>
    <dbReference type="NCBI Taxonomy" id="1798376"/>
    <lineage>
        <taxon>Bacteria</taxon>
        <taxon>Candidatus Gottesmaniibacteriota</taxon>
    </lineage>
</organism>
<feature type="compositionally biased region" description="Low complexity" evidence="2">
    <location>
        <begin position="1130"/>
        <end position="1139"/>
    </location>
</feature>
<dbReference type="Proteomes" id="UP000177354">
    <property type="component" value="Unassembled WGS sequence"/>
</dbReference>
<protein>
    <recommendedName>
        <fullName evidence="3">Peptidase S74 domain-containing protein</fullName>
    </recommendedName>
</protein>
<keyword evidence="1" id="KW-0677">Repeat</keyword>
<feature type="compositionally biased region" description="Polar residues" evidence="2">
    <location>
        <begin position="1148"/>
        <end position="1160"/>
    </location>
</feature>
<dbReference type="InterPro" id="IPR050938">
    <property type="entry name" value="Collagen_Structural_Proteins"/>
</dbReference>
<evidence type="ECO:0000313" key="5">
    <source>
        <dbReference type="Proteomes" id="UP000177354"/>
    </source>
</evidence>
<evidence type="ECO:0000259" key="3">
    <source>
        <dbReference type="Pfam" id="PF13884"/>
    </source>
</evidence>
<evidence type="ECO:0000256" key="1">
    <source>
        <dbReference type="ARBA" id="ARBA00022737"/>
    </source>
</evidence>
<accession>A0A1F5Z1H0</accession>
<reference evidence="4 5" key="1">
    <citation type="journal article" date="2016" name="Nat. Commun.">
        <title>Thousands of microbial genomes shed light on interconnected biogeochemical processes in an aquifer system.</title>
        <authorList>
            <person name="Anantharaman K."/>
            <person name="Brown C.T."/>
            <person name="Hug L.A."/>
            <person name="Sharon I."/>
            <person name="Castelle C.J."/>
            <person name="Probst A.J."/>
            <person name="Thomas B.C."/>
            <person name="Singh A."/>
            <person name="Wilkins M.J."/>
            <person name="Karaoz U."/>
            <person name="Brodie E.L."/>
            <person name="Williams K.H."/>
            <person name="Hubbard S.S."/>
            <person name="Banfield J.F."/>
        </authorList>
    </citation>
    <scope>NUCLEOTIDE SEQUENCE [LARGE SCALE GENOMIC DNA]</scope>
</reference>
<feature type="region of interest" description="Disordered" evidence="2">
    <location>
        <begin position="1130"/>
        <end position="1160"/>
    </location>
</feature>
<proteinExistence type="predicted"/>
<dbReference type="PANTHER" id="PTHR37456">
    <property type="entry name" value="SI:CH211-266K2.1"/>
    <property type="match status" value="1"/>
</dbReference>
<feature type="compositionally biased region" description="Low complexity" evidence="2">
    <location>
        <begin position="1"/>
        <end position="56"/>
    </location>
</feature>
<feature type="compositionally biased region" description="Low complexity" evidence="2">
    <location>
        <begin position="305"/>
        <end position="341"/>
    </location>
</feature>
<dbReference type="InterPro" id="IPR008160">
    <property type="entry name" value="Collagen"/>
</dbReference>
<dbReference type="Pfam" id="PF01391">
    <property type="entry name" value="Collagen"/>
    <property type="match status" value="1"/>
</dbReference>
<dbReference type="Pfam" id="PF13884">
    <property type="entry name" value="Peptidase_S74"/>
    <property type="match status" value="1"/>
</dbReference>
<sequence length="1398" mass="140828">STGESGPTGSTGATGQIGPTGSTGSTGTTGQIGPTGSTGSTGTTGQSGPTGSTGATGQIGPTGSTGATGQIGPTGSTGSTGVTGQSGPTGSTGSTGSTGQIGPTGSTGSTGSTGQYGPTGSTGSTGVTGQSGPTGSTGSTGATGQLGPTGSTGSTGQIGPTGSTGSTGSTGQSGPTGSTGSTGSTGQLGPTGSTGTTGTTGQSGPTGSTGSTGASGILGPTGTTGTTGATGQFGPTGATGTTGFGGPTGATGPTGDGGIGPTGTTGATGIQGPTGVTGSTGTTGEGGPTGATGPTGDGGIGPTGSTGATGHTGPTGTTGTTGTTGQSGPTGSTGATGPAGPNGETLLFYSAPGGADDAFLYPNTTYSYDLRADDLILGYSGGAGATISTQESGESITISPNGTGTIIMGNTLTLSSDSNEGINGGGLSDCDSPTQKLLWDSTTNQFSCGTNVGEIRAFTDTTSDSIVDGDTTDYWDGTHATIDLQSSSDRVLVQVSVVINSGANNQDIGVQIKRDMDISSGNDNGTISCSDDTVTGPGEVTSSGSDAGSMPVLTFGFVDNPNTTATTTYTVCSSDETTGITGSIDRIDMTLSEVGVASDLAEIYSTNDFSINQGDVVSLDPALKAGVIKTEKAYDQNAIGVVSSRPFQVIGSIDDENAKSGVPVALSGRVPVKVTSENGPINPGDLLTSSDTPGFAGKIDRAGPVIGMAMAQFDPENGIQGEKITCPSGINEKGNSDLGAVQCGKILMFIKSSWYDPGIAINNSGDLEIKSRQADGKTIFEVADKSSGNYITNVSAFSKLTVGELQAGSIDSKQIKTQSLILGSDTTASESSTLLQTQSGTTIQKSGVITESADQTNQADLSTINYGLKEILTLKPVSYVDIESGRVDFGFTAQDLQKILPELVYGDEDNKSIAYNHLTALLTKGIQEQQNQINDIYNKLEKLELSGSSINRLEIYQFEESQRAEFNLSPTQAEPVDTLSPTLAGLTLSDQFSQNHLSAVFHTEQKDLKQGDIVQISTRSSEMKIDKTSSSYSYEILGVAENIASDSAEITTYGQSTVTVSTINGPVKKGDYLTSSDIPGVAMKADQAGTGIGIALEDFDSNSDSKYVNSEILSQPVSSVSASINDGFTSSEAATASPSTDKKEPASATGSSVIFGNIPSPTLTKDQQVERLKQFIAEKVEAENSPKIGRIKVMVKPGLAMPPPTCNISNSLCLSSYFARITPKPGQSTDTDPFGQYSLTDSSGTPFDGYISSAFVHDLIVSGTLLVNKITLLDSAGSSLIPAGQKETTVGSTQVTATSIIQITFEADYSPATRFFIKEKKEGVSFTVSLDRPVDRDIPFTYFILENLSGQRQTGTITPTLPPEIEKILAQTPTPAATIQITPADDQLIIASQSAVPE</sequence>
<dbReference type="PANTHER" id="PTHR37456:SF3">
    <property type="entry name" value="COLLAGEN ALPHA-1(XXV) CHAIN"/>
    <property type="match status" value="1"/>
</dbReference>
<dbReference type="InterPro" id="IPR030392">
    <property type="entry name" value="S74_ICA"/>
</dbReference>
<dbReference type="EMBL" id="MFJF01000017">
    <property type="protein sequence ID" value="OGG06310.1"/>
    <property type="molecule type" value="Genomic_DNA"/>
</dbReference>
<evidence type="ECO:0000256" key="2">
    <source>
        <dbReference type="SAM" id="MobiDB-lite"/>
    </source>
</evidence>
<feature type="non-terminal residue" evidence="4">
    <location>
        <position position="1"/>
    </location>
</feature>
<feature type="compositionally biased region" description="Gly residues" evidence="2">
    <location>
        <begin position="240"/>
        <end position="263"/>
    </location>
</feature>
<comment type="caution">
    <text evidence="4">The sequence shown here is derived from an EMBL/GenBank/DDBJ whole genome shotgun (WGS) entry which is preliminary data.</text>
</comment>
<feature type="compositionally biased region" description="Gly residues" evidence="2">
    <location>
        <begin position="281"/>
        <end position="304"/>
    </location>
</feature>
<name>A0A1F5Z1H0_9BACT</name>
<feature type="compositionally biased region" description="Low complexity" evidence="2">
    <location>
        <begin position="264"/>
        <end position="280"/>
    </location>
</feature>
<gene>
    <name evidence="4" type="ORF">A2777_05355</name>
</gene>
<feature type="domain" description="Peptidase S74" evidence="3">
    <location>
        <begin position="859"/>
        <end position="905"/>
    </location>
</feature>
<feature type="compositionally biased region" description="Low complexity" evidence="2">
    <location>
        <begin position="68"/>
        <end position="239"/>
    </location>
</feature>
<evidence type="ECO:0000313" key="4">
    <source>
        <dbReference type="EMBL" id="OGG06310.1"/>
    </source>
</evidence>